<evidence type="ECO:0000256" key="1">
    <source>
        <dbReference type="ARBA" id="ARBA00004141"/>
    </source>
</evidence>
<evidence type="ECO:0000256" key="3">
    <source>
        <dbReference type="ARBA" id="ARBA00022989"/>
    </source>
</evidence>
<keyword evidence="2 6" id="KW-0812">Transmembrane</keyword>
<evidence type="ECO:0000256" key="4">
    <source>
        <dbReference type="ARBA" id="ARBA00023136"/>
    </source>
</evidence>
<feature type="compositionally biased region" description="Pro residues" evidence="5">
    <location>
        <begin position="257"/>
        <end position="266"/>
    </location>
</feature>
<comment type="subcellular location">
    <subcellularLocation>
        <location evidence="1">Membrane</location>
        <topology evidence="1">Multi-pass membrane protein</topology>
    </subcellularLocation>
</comment>
<evidence type="ECO:0000256" key="5">
    <source>
        <dbReference type="SAM" id="MobiDB-lite"/>
    </source>
</evidence>
<dbReference type="EMBL" id="JASJQH010006955">
    <property type="protein sequence ID" value="KAK9722199.1"/>
    <property type="molecule type" value="Genomic_DNA"/>
</dbReference>
<feature type="transmembrane region" description="Helical" evidence="6">
    <location>
        <begin position="199"/>
        <end position="221"/>
    </location>
</feature>
<evidence type="ECO:0000256" key="2">
    <source>
        <dbReference type="ARBA" id="ARBA00022692"/>
    </source>
</evidence>
<keyword evidence="3 6" id="KW-1133">Transmembrane helix</keyword>
<evidence type="ECO:0000313" key="8">
    <source>
        <dbReference type="Proteomes" id="UP001479436"/>
    </source>
</evidence>
<dbReference type="Proteomes" id="UP001479436">
    <property type="component" value="Unassembled WGS sequence"/>
</dbReference>
<reference evidence="7 8" key="1">
    <citation type="submission" date="2023-04" db="EMBL/GenBank/DDBJ databases">
        <title>Genome of Basidiobolus ranarum AG-B5.</title>
        <authorList>
            <person name="Stajich J.E."/>
            <person name="Carter-House D."/>
            <person name="Gryganskyi A."/>
        </authorList>
    </citation>
    <scope>NUCLEOTIDE SEQUENCE [LARGE SCALE GENOMIC DNA]</scope>
    <source>
        <strain evidence="7 8">AG-B5</strain>
    </source>
</reference>
<dbReference type="Pfam" id="PF07264">
    <property type="entry name" value="EI24"/>
    <property type="match status" value="1"/>
</dbReference>
<dbReference type="PANTHER" id="PTHR34292:SF2">
    <property type="entry name" value="OUTER SPORE WALL PROTEIN LDS1"/>
    <property type="match status" value="1"/>
</dbReference>
<evidence type="ECO:0000313" key="7">
    <source>
        <dbReference type="EMBL" id="KAK9722199.1"/>
    </source>
</evidence>
<name>A0ABR2W743_9FUNG</name>
<organism evidence="7 8">
    <name type="scientific">Basidiobolus ranarum</name>
    <dbReference type="NCBI Taxonomy" id="34480"/>
    <lineage>
        <taxon>Eukaryota</taxon>
        <taxon>Fungi</taxon>
        <taxon>Fungi incertae sedis</taxon>
        <taxon>Zoopagomycota</taxon>
        <taxon>Entomophthoromycotina</taxon>
        <taxon>Basidiobolomycetes</taxon>
        <taxon>Basidiobolales</taxon>
        <taxon>Basidiobolaceae</taxon>
        <taxon>Basidiobolus</taxon>
    </lineage>
</organism>
<comment type="caution">
    <text evidence="7">The sequence shown here is derived from an EMBL/GenBank/DDBJ whole genome shotgun (WGS) entry which is preliminary data.</text>
</comment>
<feature type="region of interest" description="Disordered" evidence="5">
    <location>
        <begin position="243"/>
        <end position="266"/>
    </location>
</feature>
<keyword evidence="4 6" id="KW-0472">Membrane</keyword>
<feature type="transmembrane region" description="Helical" evidence="6">
    <location>
        <begin position="64"/>
        <end position="93"/>
    </location>
</feature>
<feature type="transmembrane region" description="Helical" evidence="6">
    <location>
        <begin position="157"/>
        <end position="178"/>
    </location>
</feature>
<dbReference type="PANTHER" id="PTHR34292">
    <property type="entry name" value="OUTER SPORE WALL PROTEIN LDS1"/>
    <property type="match status" value="1"/>
</dbReference>
<protein>
    <submittedName>
        <fullName evidence="7">Uncharacterized protein</fullName>
    </submittedName>
</protein>
<accession>A0ABR2W743</accession>
<sequence length="266" mass="29838">MKTPKSSYPIQGVLFFVAHPSLWGKCLHGILFLAIVSVVSLIGFGFVIPPTAHALIRVNCPSGLAWFVAVVFMLIETFLVLFLCYILFLPLVLDRLFDAVLKLRGLGNHVPANRGYLRRIGFAGLRYVRYRLFGELLVELPTLILTLPLNVVPGLGTGLYCYLNGLFLTWGYMLHYHVEILGLNLSQSRELVMKNRMDYTTFGAVALALQLVPLGNFIFMFTNVVGCALWAADELNERIEEGHVPPKTNESLQTEHPPLPPRPTYH</sequence>
<keyword evidence="8" id="KW-1185">Reference proteome</keyword>
<gene>
    <name evidence="7" type="ORF">K7432_002831</name>
</gene>
<evidence type="ECO:0000256" key="6">
    <source>
        <dbReference type="SAM" id="Phobius"/>
    </source>
</evidence>
<dbReference type="InterPro" id="IPR052786">
    <property type="entry name" value="Spore_wall_assembly"/>
</dbReference>
<feature type="transmembrane region" description="Helical" evidence="6">
    <location>
        <begin position="30"/>
        <end position="52"/>
    </location>
</feature>
<proteinExistence type="predicted"/>
<dbReference type="InterPro" id="IPR059112">
    <property type="entry name" value="CysZ/EI24"/>
</dbReference>